<feature type="region of interest" description="Disordered" evidence="1">
    <location>
        <begin position="67"/>
        <end position="93"/>
    </location>
</feature>
<reference evidence="2 3" key="1">
    <citation type="submission" date="2020-02" db="EMBL/GenBank/DDBJ databases">
        <title>Fructobacillus sp. isolated from paper mulberry of Taiwan.</title>
        <authorList>
            <person name="Lin S.-T."/>
        </authorList>
    </citation>
    <scope>NUCLEOTIDE SEQUENCE [LARGE SCALE GENOMIC DNA]</scope>
    <source>
        <strain evidence="2 3">M1-21</strain>
    </source>
</reference>
<organism evidence="2 3">
    <name type="scientific">Fructobacillus papyrifericola</name>
    <dbReference type="NCBI Taxonomy" id="2713172"/>
    <lineage>
        <taxon>Bacteria</taxon>
        <taxon>Bacillati</taxon>
        <taxon>Bacillota</taxon>
        <taxon>Bacilli</taxon>
        <taxon>Lactobacillales</taxon>
        <taxon>Lactobacillaceae</taxon>
        <taxon>Fructobacillus</taxon>
    </lineage>
</organism>
<dbReference type="Gene3D" id="2.60.40.4300">
    <property type="match status" value="1"/>
</dbReference>
<evidence type="ECO:0000256" key="1">
    <source>
        <dbReference type="SAM" id="MobiDB-lite"/>
    </source>
</evidence>
<gene>
    <name evidence="2" type="ORF">G6R28_01170</name>
</gene>
<evidence type="ECO:0000313" key="2">
    <source>
        <dbReference type="EMBL" id="MBS9335847.1"/>
    </source>
</evidence>
<proteinExistence type="predicted"/>
<name>A0ABS5QVA0_9LACO</name>
<dbReference type="Proteomes" id="UP000735205">
    <property type="component" value="Unassembled WGS sequence"/>
</dbReference>
<sequence>MMHDQERKDWNQMAHRGPLSAVKWLKRGCALAFATDIAILTGLALGFGPGSQALQQPTSAATINHEQATRSLSTADSETLNQNTGVEPTTLPNGTYDLNHTGGLNQKLFTITVRAQLNIRVDGQVVDTRTDYASFHRTFSVQDGVGTWSTYQKQPDYYGVSTDYANGTDDNANSAEFLILNQTNYWNGGMFPGIPNYSTKDFLDERLTKDRVRFVSNTQWTGDALTSSYVDYNEFSLVDPANPRTDIYGTNGAPLANFHSADGKTWYSDANHDLTHLTFNVDFAGKTSTTSTTKVHTRKIHYQLADGQSIASLPDQISQVKVEDQKTTNLWSNQVIDEHSSIAADSPEKSWSAVVPAQTLDNGRYVLDRVIDTNGHEVSNDAIPSKNSFTDQMGDANYTVIYRKASDPIRPASPKGPKHLKLPTTGQQDNIRAKTALSRKTRHALVLPETAKVGGVWKTALSPLALGLALVGSAYLI</sequence>
<accession>A0ABS5QVA0</accession>
<feature type="region of interest" description="Disordered" evidence="1">
    <location>
        <begin position="407"/>
        <end position="426"/>
    </location>
</feature>
<keyword evidence="3" id="KW-1185">Reference proteome</keyword>
<dbReference type="RefSeq" id="WP_213792414.1">
    <property type="nucleotide sequence ID" value="NZ_JAAMFJ010000001.1"/>
</dbReference>
<protein>
    <submittedName>
        <fullName evidence="2">Uncharacterized protein</fullName>
    </submittedName>
</protein>
<dbReference type="EMBL" id="JAAMFJ010000001">
    <property type="protein sequence ID" value="MBS9335847.1"/>
    <property type="molecule type" value="Genomic_DNA"/>
</dbReference>
<evidence type="ECO:0000313" key="3">
    <source>
        <dbReference type="Proteomes" id="UP000735205"/>
    </source>
</evidence>
<comment type="caution">
    <text evidence="2">The sequence shown here is derived from an EMBL/GenBank/DDBJ whole genome shotgun (WGS) entry which is preliminary data.</text>
</comment>